<evidence type="ECO:0000256" key="2">
    <source>
        <dbReference type="PROSITE-ProRule" id="PRU00335"/>
    </source>
</evidence>
<gene>
    <name evidence="5" type="ORF">FYJ91_12590</name>
</gene>
<dbReference type="GO" id="GO:0003677">
    <property type="term" value="F:DNA binding"/>
    <property type="evidence" value="ECO:0007669"/>
    <property type="project" value="UniProtKB-UniRule"/>
</dbReference>
<dbReference type="AlphaFoldDB" id="A0A5D9C494"/>
<name>A0A5D9C494_9SPHN</name>
<keyword evidence="1 2" id="KW-0238">DNA-binding</keyword>
<evidence type="ECO:0000313" key="6">
    <source>
        <dbReference type="Proteomes" id="UP000322077"/>
    </source>
</evidence>
<feature type="region of interest" description="Disordered" evidence="3">
    <location>
        <begin position="225"/>
        <end position="254"/>
    </location>
</feature>
<dbReference type="EMBL" id="VTOU01000003">
    <property type="protein sequence ID" value="TZG25820.1"/>
    <property type="molecule type" value="Genomic_DNA"/>
</dbReference>
<evidence type="ECO:0000259" key="4">
    <source>
        <dbReference type="PROSITE" id="PS50977"/>
    </source>
</evidence>
<dbReference type="Pfam" id="PF00440">
    <property type="entry name" value="TetR_N"/>
    <property type="match status" value="1"/>
</dbReference>
<dbReference type="InterPro" id="IPR009057">
    <property type="entry name" value="Homeodomain-like_sf"/>
</dbReference>
<evidence type="ECO:0000256" key="3">
    <source>
        <dbReference type="SAM" id="MobiDB-lite"/>
    </source>
</evidence>
<comment type="caution">
    <text evidence="5">The sequence shown here is derived from an EMBL/GenBank/DDBJ whole genome shotgun (WGS) entry which is preliminary data.</text>
</comment>
<dbReference type="PROSITE" id="PS50977">
    <property type="entry name" value="HTH_TETR_2"/>
    <property type="match status" value="1"/>
</dbReference>
<sequence>MLYVTFSVDRIREMVMGESPTSRRGVYASAAMIDRRVRILRETRRLIADEGAPALRLTAVAEAAGVAINTLYGLFGRREELIAHAVLDGFGTETGAEDTAPRSLAANLQRLRRTAGYFRGRRNELAGLVSIYFSATTSAEIRSLIDDGSRRANDAWVRANINGLGLADPPRLTEALTRWEFATLFDWSIDRLSDTEAPTELAQGHLRLLSAFSRGELSDQIARHMSGRGRDAPSPIATSVHRSNPLPQVLSAGA</sequence>
<dbReference type="SUPFAM" id="SSF46689">
    <property type="entry name" value="Homeodomain-like"/>
    <property type="match status" value="1"/>
</dbReference>
<feature type="compositionally biased region" description="Polar residues" evidence="3">
    <location>
        <begin position="236"/>
        <end position="246"/>
    </location>
</feature>
<feature type="domain" description="HTH tetR-type" evidence="4">
    <location>
        <begin position="33"/>
        <end position="93"/>
    </location>
</feature>
<protein>
    <submittedName>
        <fullName evidence="5">TetR/AcrR family transcriptional regulator</fullName>
    </submittedName>
</protein>
<organism evidence="5 6">
    <name type="scientific">Sphingomonas montanisoli</name>
    <dbReference type="NCBI Taxonomy" id="2606412"/>
    <lineage>
        <taxon>Bacteria</taxon>
        <taxon>Pseudomonadati</taxon>
        <taxon>Pseudomonadota</taxon>
        <taxon>Alphaproteobacteria</taxon>
        <taxon>Sphingomonadales</taxon>
        <taxon>Sphingomonadaceae</taxon>
        <taxon>Sphingomonas</taxon>
    </lineage>
</organism>
<dbReference type="Proteomes" id="UP000322077">
    <property type="component" value="Unassembled WGS sequence"/>
</dbReference>
<dbReference type="Gene3D" id="1.10.357.10">
    <property type="entry name" value="Tetracycline Repressor, domain 2"/>
    <property type="match status" value="1"/>
</dbReference>
<keyword evidence="6" id="KW-1185">Reference proteome</keyword>
<evidence type="ECO:0000313" key="5">
    <source>
        <dbReference type="EMBL" id="TZG25820.1"/>
    </source>
</evidence>
<accession>A0A5D9C494</accession>
<dbReference type="InterPro" id="IPR001647">
    <property type="entry name" value="HTH_TetR"/>
</dbReference>
<reference evidence="5 6" key="1">
    <citation type="submission" date="2019-08" db="EMBL/GenBank/DDBJ databases">
        <authorList>
            <person name="Wang G."/>
            <person name="Xu Z."/>
        </authorList>
    </citation>
    <scope>NUCLEOTIDE SEQUENCE [LARGE SCALE GENOMIC DNA]</scope>
    <source>
        <strain evidence="5 6">ZX</strain>
    </source>
</reference>
<feature type="DNA-binding region" description="H-T-H motif" evidence="2">
    <location>
        <begin position="56"/>
        <end position="75"/>
    </location>
</feature>
<proteinExistence type="predicted"/>
<evidence type="ECO:0000256" key="1">
    <source>
        <dbReference type="ARBA" id="ARBA00023125"/>
    </source>
</evidence>